<protein>
    <submittedName>
        <fullName evidence="2">Tripartite tricarboxylate transporter substrate binding protein</fullName>
    </submittedName>
</protein>
<dbReference type="Pfam" id="PF03401">
    <property type="entry name" value="TctC"/>
    <property type="match status" value="1"/>
</dbReference>
<proteinExistence type="inferred from homology"/>
<reference evidence="2 3" key="1">
    <citation type="submission" date="2021-03" db="EMBL/GenBank/DDBJ databases">
        <authorList>
            <person name="So Y."/>
        </authorList>
    </citation>
    <scope>NUCLEOTIDE SEQUENCE [LARGE SCALE GENOMIC DNA]</scope>
    <source>
        <strain evidence="2 3">SSH11</strain>
    </source>
</reference>
<accession>A0ABS4AHB6</accession>
<dbReference type="InterPro" id="IPR006311">
    <property type="entry name" value="TAT_signal"/>
</dbReference>
<dbReference type="RefSeq" id="WP_209380670.1">
    <property type="nucleotide sequence ID" value="NZ_JAGIZB010000016.1"/>
</dbReference>
<evidence type="ECO:0000313" key="3">
    <source>
        <dbReference type="Proteomes" id="UP000681594"/>
    </source>
</evidence>
<dbReference type="Gene3D" id="3.40.190.150">
    <property type="entry name" value="Bordetella uptake gene, domain 1"/>
    <property type="match status" value="1"/>
</dbReference>
<evidence type="ECO:0000256" key="1">
    <source>
        <dbReference type="ARBA" id="ARBA00006987"/>
    </source>
</evidence>
<evidence type="ECO:0000313" key="2">
    <source>
        <dbReference type="EMBL" id="MBP0446413.1"/>
    </source>
</evidence>
<comment type="similarity">
    <text evidence="1">Belongs to the UPF0065 (bug) family.</text>
</comment>
<dbReference type="EMBL" id="JAGIZB010000016">
    <property type="protein sequence ID" value="MBP0446413.1"/>
    <property type="molecule type" value="Genomic_DNA"/>
</dbReference>
<dbReference type="Gene3D" id="3.40.190.10">
    <property type="entry name" value="Periplasmic binding protein-like II"/>
    <property type="match status" value="1"/>
</dbReference>
<dbReference type="Proteomes" id="UP000681594">
    <property type="component" value="Unassembled WGS sequence"/>
</dbReference>
<keyword evidence="3" id="KW-1185">Reference proteome</keyword>
<dbReference type="SUPFAM" id="SSF53850">
    <property type="entry name" value="Periplasmic binding protein-like II"/>
    <property type="match status" value="1"/>
</dbReference>
<dbReference type="CDD" id="cd07012">
    <property type="entry name" value="PBP2_Bug_TTT"/>
    <property type="match status" value="1"/>
</dbReference>
<dbReference type="InterPro" id="IPR005064">
    <property type="entry name" value="BUG"/>
</dbReference>
<dbReference type="PANTHER" id="PTHR42928:SF5">
    <property type="entry name" value="BLR1237 PROTEIN"/>
    <property type="match status" value="1"/>
</dbReference>
<dbReference type="PIRSF" id="PIRSF017082">
    <property type="entry name" value="YflP"/>
    <property type="match status" value="1"/>
</dbReference>
<gene>
    <name evidence="2" type="ORF">J8J14_16685</name>
</gene>
<dbReference type="PROSITE" id="PS51318">
    <property type="entry name" value="TAT"/>
    <property type="match status" value="1"/>
</dbReference>
<organism evidence="2 3">
    <name type="scientific">Pararoseomonas baculiformis</name>
    <dbReference type="NCBI Taxonomy" id="2820812"/>
    <lineage>
        <taxon>Bacteria</taxon>
        <taxon>Pseudomonadati</taxon>
        <taxon>Pseudomonadota</taxon>
        <taxon>Alphaproteobacteria</taxon>
        <taxon>Acetobacterales</taxon>
        <taxon>Acetobacteraceae</taxon>
        <taxon>Pararoseomonas</taxon>
    </lineage>
</organism>
<name>A0ABS4AHB6_9PROT</name>
<dbReference type="PANTHER" id="PTHR42928">
    <property type="entry name" value="TRICARBOXYLATE-BINDING PROTEIN"/>
    <property type="match status" value="1"/>
</dbReference>
<sequence length="338" mass="37081">MSDTKKGASGPLILPRRGLVAAGAAVLAAPLAAPRLARAQGRYPERPIRLIVPWPPGASADAQLRSMADISQARLGQPVIIENRPGAGGTMHAPFIAREARPDGYTLGQMHLSVIRRTFMVRNAGWDPVADFTPIIGLTGWLFGVAVRADSPVRTWADYLARARANPGRVTYSTSGIATTNHLAMEEIARKEGVEFTHVPFRGSNEGVTAVLGGQVESIADSSAWAPHAEAGSMRVLSVWSAERAPRFPDVPTLKELGYDMVVTSPYGVMGPKGMDPGVVRVLHDAFREALFDPRNVQVRSQFDMPLEYRSTEEFREFIARRTEYEREMIQRLNLRVE</sequence>
<dbReference type="InterPro" id="IPR042100">
    <property type="entry name" value="Bug_dom1"/>
</dbReference>
<comment type="caution">
    <text evidence="2">The sequence shown here is derived from an EMBL/GenBank/DDBJ whole genome shotgun (WGS) entry which is preliminary data.</text>
</comment>